<dbReference type="WBParaSite" id="ALUE_0002348201-mRNA-1">
    <property type="protein sequence ID" value="ALUE_0002348201-mRNA-1"/>
    <property type="gene ID" value="ALUE_0002348201"/>
</dbReference>
<name>A0A0M3IXK4_ASCLU</name>
<evidence type="ECO:0000313" key="2">
    <source>
        <dbReference type="WBParaSite" id="ALUE_0002348201-mRNA-1"/>
    </source>
</evidence>
<accession>A0A0M3IXK4</accession>
<keyword evidence="1" id="KW-1185">Reference proteome</keyword>
<dbReference type="AlphaFoldDB" id="A0A0M3IXK4"/>
<protein>
    <submittedName>
        <fullName evidence="2">DUF1653 domain-containing protein</fullName>
    </submittedName>
</protein>
<organism evidence="1 2">
    <name type="scientific">Ascaris lumbricoides</name>
    <name type="common">Giant roundworm</name>
    <dbReference type="NCBI Taxonomy" id="6252"/>
    <lineage>
        <taxon>Eukaryota</taxon>
        <taxon>Metazoa</taxon>
        <taxon>Ecdysozoa</taxon>
        <taxon>Nematoda</taxon>
        <taxon>Chromadorea</taxon>
        <taxon>Rhabditida</taxon>
        <taxon>Spirurina</taxon>
        <taxon>Ascaridomorpha</taxon>
        <taxon>Ascaridoidea</taxon>
        <taxon>Ascarididae</taxon>
        <taxon>Ascaris</taxon>
    </lineage>
</organism>
<dbReference type="Proteomes" id="UP000036681">
    <property type="component" value="Unplaced"/>
</dbReference>
<evidence type="ECO:0000313" key="1">
    <source>
        <dbReference type="Proteomes" id="UP000036681"/>
    </source>
</evidence>
<sequence length="63" mass="7628">MKYRVWYEHLGHENRVDRVYLVAESVYRRASRIPFWITIRIILKNDNPPELRGKNEILVCGEN</sequence>
<reference evidence="2" key="1">
    <citation type="submission" date="2017-02" db="UniProtKB">
        <authorList>
            <consortium name="WormBaseParasite"/>
        </authorList>
    </citation>
    <scope>IDENTIFICATION</scope>
</reference>
<proteinExistence type="predicted"/>